<dbReference type="AlphaFoldDB" id="A0A561CN89"/>
<dbReference type="PROSITE" id="PS01124">
    <property type="entry name" value="HTH_ARAC_FAMILY_2"/>
    <property type="match status" value="1"/>
</dbReference>
<evidence type="ECO:0000313" key="11">
    <source>
        <dbReference type="EMBL" id="TWD92490.1"/>
    </source>
</evidence>
<dbReference type="GO" id="GO:0000160">
    <property type="term" value="P:phosphorelay signal transduction system"/>
    <property type="evidence" value="ECO:0007669"/>
    <property type="project" value="UniProtKB-KW"/>
</dbReference>
<evidence type="ECO:0000256" key="8">
    <source>
        <dbReference type="PROSITE-ProRule" id="PRU00169"/>
    </source>
</evidence>
<dbReference type="InterPro" id="IPR020449">
    <property type="entry name" value="Tscrpt_reg_AraC-type_HTH"/>
</dbReference>
<sequence>MKESWRVLIADDEPIIREGIREAVDWQALGMIVEAEAEDGEEALELALKHSIDILLVDLNMPIMNGITVIKHVRVHLPKCKIVIITGYDEFNYAQEALRLNVSDYILKPANPVQLQTVLEKVQNELEAVIKQDEFVKLASNQINKNIDLLREQLFYDLLEGKWSEEEAFEQLQFLGLPVKSPKQLGVIQSPEYYANDPVIAGKDYQLISVSLENLILEELETREKIYIRDYSGSILILLWDSINEEKIMKIGKRAKQELKMTIHSCFEPLQKGLSTIPEAYKACKQIMEQDSTISPVVRRARDYIFEHFSETDITLEKAAESLQVSSVYLSRTFKQELGVSFVSLITNLRIKKAIMLLNSTDLSILEIAEKAGYDTQHYFSTAFKKVMGVSPNQYRRTPK</sequence>
<evidence type="ECO:0000259" key="9">
    <source>
        <dbReference type="PROSITE" id="PS01124"/>
    </source>
</evidence>
<name>A0A561CN89_9BACI</name>
<evidence type="ECO:0000256" key="3">
    <source>
        <dbReference type="ARBA" id="ARBA00022553"/>
    </source>
</evidence>
<dbReference type="Gene3D" id="3.40.50.2300">
    <property type="match status" value="1"/>
</dbReference>
<evidence type="ECO:0000256" key="5">
    <source>
        <dbReference type="ARBA" id="ARBA00023015"/>
    </source>
</evidence>
<comment type="caution">
    <text evidence="11">The sequence shown here is derived from an EMBL/GenBank/DDBJ whole genome shotgun (WGS) entry which is preliminary data.</text>
</comment>
<evidence type="ECO:0000256" key="6">
    <source>
        <dbReference type="ARBA" id="ARBA00023125"/>
    </source>
</evidence>
<dbReference type="Gene3D" id="1.10.10.60">
    <property type="entry name" value="Homeodomain-like"/>
    <property type="match status" value="2"/>
</dbReference>
<dbReference type="PROSITE" id="PS50110">
    <property type="entry name" value="RESPONSE_REGULATORY"/>
    <property type="match status" value="1"/>
</dbReference>
<keyword evidence="4" id="KW-0902">Two-component regulatory system</keyword>
<dbReference type="PANTHER" id="PTHR42713">
    <property type="entry name" value="HISTIDINE KINASE-RELATED"/>
    <property type="match status" value="1"/>
</dbReference>
<dbReference type="InterPro" id="IPR018062">
    <property type="entry name" value="HTH_AraC-typ_CS"/>
</dbReference>
<dbReference type="Proteomes" id="UP000319671">
    <property type="component" value="Unassembled WGS sequence"/>
</dbReference>
<dbReference type="InterPro" id="IPR051552">
    <property type="entry name" value="HptR"/>
</dbReference>
<feature type="modified residue" description="4-aspartylphosphate" evidence="8">
    <location>
        <position position="58"/>
    </location>
</feature>
<dbReference type="PANTHER" id="PTHR42713:SF3">
    <property type="entry name" value="TRANSCRIPTIONAL REGULATORY PROTEIN HPTR"/>
    <property type="match status" value="1"/>
</dbReference>
<feature type="domain" description="Response regulatory" evidence="10">
    <location>
        <begin position="6"/>
        <end position="123"/>
    </location>
</feature>
<evidence type="ECO:0000256" key="7">
    <source>
        <dbReference type="ARBA" id="ARBA00023163"/>
    </source>
</evidence>
<organism evidence="11 12">
    <name type="scientific">Neobacillus bataviensis</name>
    <dbReference type="NCBI Taxonomy" id="220685"/>
    <lineage>
        <taxon>Bacteria</taxon>
        <taxon>Bacillati</taxon>
        <taxon>Bacillota</taxon>
        <taxon>Bacilli</taxon>
        <taxon>Bacillales</taxon>
        <taxon>Bacillaceae</taxon>
        <taxon>Neobacillus</taxon>
    </lineage>
</organism>
<gene>
    <name evidence="11" type="ORF">FB550_11743</name>
</gene>
<dbReference type="CDD" id="cd17536">
    <property type="entry name" value="REC_YesN-like"/>
    <property type="match status" value="1"/>
</dbReference>
<dbReference type="GO" id="GO:0003700">
    <property type="term" value="F:DNA-binding transcription factor activity"/>
    <property type="evidence" value="ECO:0007669"/>
    <property type="project" value="InterPro"/>
</dbReference>
<dbReference type="RefSeq" id="WP_144567774.1">
    <property type="nucleotide sequence ID" value="NZ_VIVN01000017.1"/>
</dbReference>
<evidence type="ECO:0000256" key="2">
    <source>
        <dbReference type="ARBA" id="ARBA00022490"/>
    </source>
</evidence>
<evidence type="ECO:0000256" key="1">
    <source>
        <dbReference type="ARBA" id="ARBA00004496"/>
    </source>
</evidence>
<dbReference type="Pfam" id="PF00072">
    <property type="entry name" value="Response_reg"/>
    <property type="match status" value="1"/>
</dbReference>
<dbReference type="GO" id="GO:0043565">
    <property type="term" value="F:sequence-specific DNA binding"/>
    <property type="evidence" value="ECO:0007669"/>
    <property type="project" value="InterPro"/>
</dbReference>
<evidence type="ECO:0000313" key="12">
    <source>
        <dbReference type="Proteomes" id="UP000319671"/>
    </source>
</evidence>
<dbReference type="GO" id="GO:0005737">
    <property type="term" value="C:cytoplasm"/>
    <property type="evidence" value="ECO:0007669"/>
    <property type="project" value="UniProtKB-SubCell"/>
</dbReference>
<dbReference type="InterPro" id="IPR018060">
    <property type="entry name" value="HTH_AraC"/>
</dbReference>
<keyword evidence="7" id="KW-0804">Transcription</keyword>
<dbReference type="InterPro" id="IPR009057">
    <property type="entry name" value="Homeodomain-like_sf"/>
</dbReference>
<keyword evidence="6" id="KW-0238">DNA-binding</keyword>
<evidence type="ECO:0000256" key="4">
    <source>
        <dbReference type="ARBA" id="ARBA00023012"/>
    </source>
</evidence>
<dbReference type="InterPro" id="IPR001789">
    <property type="entry name" value="Sig_transdc_resp-reg_receiver"/>
</dbReference>
<dbReference type="SUPFAM" id="SSF46689">
    <property type="entry name" value="Homeodomain-like"/>
    <property type="match status" value="2"/>
</dbReference>
<dbReference type="Pfam" id="PF12833">
    <property type="entry name" value="HTH_18"/>
    <property type="match status" value="1"/>
</dbReference>
<dbReference type="PROSITE" id="PS00041">
    <property type="entry name" value="HTH_ARAC_FAMILY_1"/>
    <property type="match status" value="1"/>
</dbReference>
<keyword evidence="2" id="KW-0963">Cytoplasm</keyword>
<dbReference type="EMBL" id="VIVN01000017">
    <property type="protein sequence ID" value="TWD92490.1"/>
    <property type="molecule type" value="Genomic_DNA"/>
</dbReference>
<reference evidence="11 12" key="1">
    <citation type="submission" date="2019-06" db="EMBL/GenBank/DDBJ databases">
        <title>Sorghum-associated microbial communities from plants grown in Nebraska, USA.</title>
        <authorList>
            <person name="Schachtman D."/>
        </authorList>
    </citation>
    <scope>NUCLEOTIDE SEQUENCE [LARGE SCALE GENOMIC DNA]</scope>
    <source>
        <strain evidence="11 12">2482</strain>
    </source>
</reference>
<protein>
    <submittedName>
        <fullName evidence="11">AraC family two component transcriptional regulator</fullName>
    </submittedName>
</protein>
<keyword evidence="12" id="KW-1185">Reference proteome</keyword>
<dbReference type="SUPFAM" id="SSF52172">
    <property type="entry name" value="CheY-like"/>
    <property type="match status" value="1"/>
</dbReference>
<feature type="domain" description="HTH araC/xylS-type" evidence="9">
    <location>
        <begin position="299"/>
        <end position="398"/>
    </location>
</feature>
<dbReference type="PRINTS" id="PR00032">
    <property type="entry name" value="HTHARAC"/>
</dbReference>
<keyword evidence="3 8" id="KW-0597">Phosphoprotein</keyword>
<accession>A0A561CN89</accession>
<evidence type="ECO:0000259" key="10">
    <source>
        <dbReference type="PROSITE" id="PS50110"/>
    </source>
</evidence>
<comment type="subcellular location">
    <subcellularLocation>
        <location evidence="1">Cytoplasm</location>
    </subcellularLocation>
</comment>
<proteinExistence type="predicted"/>
<dbReference type="SMART" id="SM00342">
    <property type="entry name" value="HTH_ARAC"/>
    <property type="match status" value="1"/>
</dbReference>
<dbReference type="InterPro" id="IPR011006">
    <property type="entry name" value="CheY-like_superfamily"/>
</dbReference>
<dbReference type="SMART" id="SM00448">
    <property type="entry name" value="REC"/>
    <property type="match status" value="1"/>
</dbReference>
<keyword evidence="5" id="KW-0805">Transcription regulation</keyword>